<keyword evidence="1" id="KW-1133">Transmembrane helix</keyword>
<dbReference type="Proteomes" id="UP000693738">
    <property type="component" value="Unassembled WGS sequence"/>
</dbReference>
<evidence type="ECO:0000313" key="2">
    <source>
        <dbReference type="EMBL" id="CAG7560816.1"/>
    </source>
</evidence>
<proteinExistence type="predicted"/>
<gene>
    <name evidence="2" type="ORF">FEQUK3_LOCUS6471</name>
</gene>
<name>A0A8J2IMR3_FUSEQ</name>
<protein>
    <submittedName>
        <fullName evidence="2">Uncharacterized protein</fullName>
    </submittedName>
</protein>
<reference evidence="2" key="1">
    <citation type="submission" date="2021-05" db="EMBL/GenBank/DDBJ databases">
        <authorList>
            <person name="Khan N."/>
        </authorList>
    </citation>
    <scope>NUCLEOTIDE SEQUENCE</scope>
</reference>
<dbReference type="EMBL" id="CAJSTJ010000137">
    <property type="protein sequence ID" value="CAG7560816.1"/>
    <property type="molecule type" value="Genomic_DNA"/>
</dbReference>
<feature type="transmembrane region" description="Helical" evidence="1">
    <location>
        <begin position="240"/>
        <end position="261"/>
    </location>
</feature>
<feature type="transmembrane region" description="Helical" evidence="1">
    <location>
        <begin position="212"/>
        <end position="234"/>
    </location>
</feature>
<evidence type="ECO:0000313" key="3">
    <source>
        <dbReference type="Proteomes" id="UP000693738"/>
    </source>
</evidence>
<evidence type="ECO:0000256" key="1">
    <source>
        <dbReference type="SAM" id="Phobius"/>
    </source>
</evidence>
<keyword evidence="1" id="KW-0812">Transmembrane</keyword>
<comment type="caution">
    <text evidence="2">The sequence shown here is derived from an EMBL/GenBank/DDBJ whole genome shotgun (WGS) entry which is preliminary data.</text>
</comment>
<sequence>MAPLVPRFHLFEIDDQPCQPAVQLQLQLRPRTYAVPPSLIPYLRFPAFLRARVQDGLTRAWLSNTPLQSQTPASLSAQVLIKELDTSLSEYTFIDFCAGGGGPTPSIAKTVNAHLRSRGSDPARFILTDLHPNVEAWEQVAQKNPLLTYERTSIDATAAPKHLARREDGTKPFRLFNLAFHHFDDDLASAILRDAVETSEGLAIFELQDRSLASVLAVTFLGIGAFLSAPFFALKWRSPVTFIFSWLIPILPFVLTFDGYISALRTRTPEEVEGLLRSCGANTSKWEVKSGSEMHLWPCGYVNWIICKPRKV</sequence>
<accession>A0A8J2IMR3</accession>
<dbReference type="AlphaFoldDB" id="A0A8J2IMR3"/>
<organism evidence="2 3">
    <name type="scientific">Fusarium equiseti</name>
    <name type="common">Fusarium scirpi</name>
    <dbReference type="NCBI Taxonomy" id="61235"/>
    <lineage>
        <taxon>Eukaryota</taxon>
        <taxon>Fungi</taxon>
        <taxon>Dikarya</taxon>
        <taxon>Ascomycota</taxon>
        <taxon>Pezizomycotina</taxon>
        <taxon>Sordariomycetes</taxon>
        <taxon>Hypocreomycetidae</taxon>
        <taxon>Hypocreales</taxon>
        <taxon>Nectriaceae</taxon>
        <taxon>Fusarium</taxon>
        <taxon>Fusarium incarnatum-equiseti species complex</taxon>
    </lineage>
</organism>
<keyword evidence="1" id="KW-0472">Membrane</keyword>